<organism evidence="9">
    <name type="scientific">Ignisphaera aggregans</name>
    <dbReference type="NCBI Taxonomy" id="334771"/>
    <lineage>
        <taxon>Archaea</taxon>
        <taxon>Thermoproteota</taxon>
        <taxon>Thermoprotei</taxon>
        <taxon>Desulfurococcales</taxon>
        <taxon>Desulfurococcaceae</taxon>
        <taxon>Ignisphaera</taxon>
    </lineage>
</organism>
<keyword evidence="6" id="KW-0342">GTP-binding</keyword>
<evidence type="ECO:0000256" key="6">
    <source>
        <dbReference type="ARBA" id="ARBA00023134"/>
    </source>
</evidence>
<evidence type="ECO:0000256" key="5">
    <source>
        <dbReference type="ARBA" id="ARBA00022842"/>
    </source>
</evidence>
<dbReference type="GO" id="GO:0016779">
    <property type="term" value="F:nucleotidyltransferase activity"/>
    <property type="evidence" value="ECO:0007669"/>
    <property type="project" value="UniProtKB-KW"/>
</dbReference>
<evidence type="ECO:0000259" key="8">
    <source>
        <dbReference type="Pfam" id="PF12804"/>
    </source>
</evidence>
<evidence type="ECO:0000256" key="1">
    <source>
        <dbReference type="ARBA" id="ARBA00022490"/>
    </source>
</evidence>
<dbReference type="InterPro" id="IPR025877">
    <property type="entry name" value="MobA-like_NTP_Trfase"/>
</dbReference>
<evidence type="ECO:0000256" key="2">
    <source>
        <dbReference type="ARBA" id="ARBA00022679"/>
    </source>
</evidence>
<evidence type="ECO:0000256" key="3">
    <source>
        <dbReference type="ARBA" id="ARBA00022723"/>
    </source>
</evidence>
<feature type="domain" description="MobA-like NTP transferase" evidence="8">
    <location>
        <begin position="5"/>
        <end position="142"/>
    </location>
</feature>
<protein>
    <submittedName>
        <fullName evidence="9">Molybdenum cofactor guanylyltransferase</fullName>
    </submittedName>
</protein>
<keyword evidence="1" id="KW-0963">Cytoplasm</keyword>
<keyword evidence="5" id="KW-0460">Magnesium</keyword>
<dbReference type="Gene3D" id="3.90.550.10">
    <property type="entry name" value="Spore Coat Polysaccharide Biosynthesis Protein SpsA, Chain A"/>
    <property type="match status" value="1"/>
</dbReference>
<evidence type="ECO:0000256" key="4">
    <source>
        <dbReference type="ARBA" id="ARBA00022741"/>
    </source>
</evidence>
<dbReference type="EMBL" id="DRZI01000058">
    <property type="protein sequence ID" value="HHP81334.1"/>
    <property type="molecule type" value="Genomic_DNA"/>
</dbReference>
<sequence>MAVVAILAGGSSTRFLGSDKLFYPIKGKPLIKCVIDSIMRCKNVLKVIAISSQMHINKIIEYIDVIQDPYQIGPLGAIYIALKMYREVFIIGGDMPYIDCRCIDVILNHCRDESSIACIPQYNSYLEPLLSIYRRPILDIIEFGIIHDILSLQKLLKLFKAPIKTIDVGNIDILKRCLININTLDDLYRYGF</sequence>
<evidence type="ECO:0000313" key="9">
    <source>
        <dbReference type="EMBL" id="HHP81334.1"/>
    </source>
</evidence>
<keyword evidence="9" id="KW-0548">Nucleotidyltransferase</keyword>
<keyword evidence="7" id="KW-0501">Molybdenum cofactor biosynthesis</keyword>
<gene>
    <name evidence="9" type="ORF">ENM84_01570</name>
</gene>
<reference evidence="9" key="1">
    <citation type="journal article" date="2020" name="mSystems">
        <title>Genome- and Community-Level Interaction Insights into Carbon Utilization and Element Cycling Functions of Hydrothermarchaeota in Hydrothermal Sediment.</title>
        <authorList>
            <person name="Zhou Z."/>
            <person name="Liu Y."/>
            <person name="Xu W."/>
            <person name="Pan J."/>
            <person name="Luo Z.H."/>
            <person name="Li M."/>
        </authorList>
    </citation>
    <scope>NUCLEOTIDE SEQUENCE [LARGE SCALE GENOMIC DNA]</scope>
    <source>
        <strain evidence="9">SpSt-1121</strain>
    </source>
</reference>
<keyword evidence="3" id="KW-0479">Metal-binding</keyword>
<keyword evidence="4" id="KW-0547">Nucleotide-binding</keyword>
<name>A0A7C5TF42_9CREN</name>
<dbReference type="AlphaFoldDB" id="A0A7C5TF42"/>
<dbReference type="InterPro" id="IPR013482">
    <property type="entry name" value="Molybde_CF_guanTrfase"/>
</dbReference>
<dbReference type="PANTHER" id="PTHR19136">
    <property type="entry name" value="MOLYBDENUM COFACTOR GUANYLYLTRANSFERASE"/>
    <property type="match status" value="1"/>
</dbReference>
<dbReference type="GO" id="GO:0046872">
    <property type="term" value="F:metal ion binding"/>
    <property type="evidence" value="ECO:0007669"/>
    <property type="project" value="UniProtKB-KW"/>
</dbReference>
<dbReference type="Pfam" id="PF12804">
    <property type="entry name" value="NTP_transf_3"/>
    <property type="match status" value="1"/>
</dbReference>
<comment type="caution">
    <text evidence="9">The sequence shown here is derived from an EMBL/GenBank/DDBJ whole genome shotgun (WGS) entry which is preliminary data.</text>
</comment>
<dbReference type="GO" id="GO:0005525">
    <property type="term" value="F:GTP binding"/>
    <property type="evidence" value="ECO:0007669"/>
    <property type="project" value="UniProtKB-KW"/>
</dbReference>
<dbReference type="PANTHER" id="PTHR19136:SF81">
    <property type="entry name" value="MOLYBDENUM COFACTOR GUANYLYLTRANSFERASE"/>
    <property type="match status" value="1"/>
</dbReference>
<dbReference type="GO" id="GO:0006777">
    <property type="term" value="P:Mo-molybdopterin cofactor biosynthetic process"/>
    <property type="evidence" value="ECO:0007669"/>
    <property type="project" value="UniProtKB-KW"/>
</dbReference>
<evidence type="ECO:0000256" key="7">
    <source>
        <dbReference type="ARBA" id="ARBA00023150"/>
    </source>
</evidence>
<accession>A0A7C5TF42</accession>
<dbReference type="InterPro" id="IPR029044">
    <property type="entry name" value="Nucleotide-diphossugar_trans"/>
</dbReference>
<keyword evidence="2 9" id="KW-0808">Transferase</keyword>
<proteinExistence type="predicted"/>
<dbReference type="CDD" id="cd02503">
    <property type="entry name" value="MobA"/>
    <property type="match status" value="1"/>
</dbReference>
<dbReference type="SUPFAM" id="SSF53448">
    <property type="entry name" value="Nucleotide-diphospho-sugar transferases"/>
    <property type="match status" value="1"/>
</dbReference>